<proteinExistence type="predicted"/>
<comment type="caution">
    <text evidence="1">The sequence shown here is derived from an EMBL/GenBank/DDBJ whole genome shotgun (WGS) entry which is preliminary data.</text>
</comment>
<reference evidence="1 2" key="1">
    <citation type="submission" date="2024-09" db="EMBL/GenBank/DDBJ databases">
        <title>Chromosome-scale assembly of Riccia fluitans.</title>
        <authorList>
            <person name="Paukszto L."/>
            <person name="Sawicki J."/>
            <person name="Karawczyk K."/>
            <person name="Piernik-Szablinska J."/>
            <person name="Szczecinska M."/>
            <person name="Mazdziarz M."/>
        </authorList>
    </citation>
    <scope>NUCLEOTIDE SEQUENCE [LARGE SCALE GENOMIC DNA]</scope>
    <source>
        <strain evidence="1">Rf_01</strain>
        <tissue evidence="1">Aerial parts of the thallus</tissue>
    </source>
</reference>
<evidence type="ECO:0000313" key="2">
    <source>
        <dbReference type="Proteomes" id="UP001605036"/>
    </source>
</evidence>
<keyword evidence="2" id="KW-1185">Reference proteome</keyword>
<evidence type="ECO:0000313" key="1">
    <source>
        <dbReference type="EMBL" id="KAL2610965.1"/>
    </source>
</evidence>
<accession>A0ABD1XPV1</accession>
<name>A0ABD1XPV1_9MARC</name>
<dbReference type="Proteomes" id="UP001605036">
    <property type="component" value="Unassembled WGS sequence"/>
</dbReference>
<dbReference type="AlphaFoldDB" id="A0ABD1XPV1"/>
<gene>
    <name evidence="1" type="ORF">R1flu_022657</name>
</gene>
<dbReference type="EMBL" id="JBHFFA010000007">
    <property type="protein sequence ID" value="KAL2610965.1"/>
    <property type="molecule type" value="Genomic_DNA"/>
</dbReference>
<sequence>MENWDAPGCCMAVVEQIYQNWTVIAREVRRLTPENHLLQKELGLAKTSTNETELSQIQMKLAKAQETLQSREATHQVEAEHLKAEVGDKESVLQAQINLLKAEVAAVWTKLQVTNR</sequence>
<organism evidence="1 2">
    <name type="scientific">Riccia fluitans</name>
    <dbReference type="NCBI Taxonomy" id="41844"/>
    <lineage>
        <taxon>Eukaryota</taxon>
        <taxon>Viridiplantae</taxon>
        <taxon>Streptophyta</taxon>
        <taxon>Embryophyta</taxon>
        <taxon>Marchantiophyta</taxon>
        <taxon>Marchantiopsida</taxon>
        <taxon>Marchantiidae</taxon>
        <taxon>Marchantiales</taxon>
        <taxon>Ricciaceae</taxon>
        <taxon>Riccia</taxon>
    </lineage>
</organism>
<protein>
    <submittedName>
        <fullName evidence="1">Uncharacterized protein</fullName>
    </submittedName>
</protein>